<dbReference type="PRINTS" id="PR00344">
    <property type="entry name" value="BCTRLSENSOR"/>
</dbReference>
<comment type="caution">
    <text evidence="14">The sequence shown here is derived from an EMBL/GenBank/DDBJ whole genome shotgun (WGS) entry which is preliminary data.</text>
</comment>
<reference evidence="14 15" key="1">
    <citation type="submission" date="2018-03" db="EMBL/GenBank/DDBJ databases">
        <title>Comparative analysis of microorganisms from saline springs in Andes Mountain Range, Colombia.</title>
        <authorList>
            <person name="Rubin E."/>
        </authorList>
    </citation>
    <scope>NUCLEOTIDE SEQUENCE [LARGE SCALE GENOMIC DNA]</scope>
    <source>
        <strain evidence="14 15">CG 35</strain>
    </source>
</reference>
<keyword evidence="10 11" id="KW-0472">Membrane</keyword>
<comment type="subcellular location">
    <subcellularLocation>
        <location evidence="2">Cell membrane</location>
    </subcellularLocation>
</comment>
<keyword evidence="7 14" id="KW-0418">Kinase</keyword>
<dbReference type="CDD" id="cd06225">
    <property type="entry name" value="HAMP"/>
    <property type="match status" value="1"/>
</dbReference>
<evidence type="ECO:0000256" key="4">
    <source>
        <dbReference type="ARBA" id="ARBA00022553"/>
    </source>
</evidence>
<evidence type="ECO:0000256" key="1">
    <source>
        <dbReference type="ARBA" id="ARBA00000085"/>
    </source>
</evidence>
<evidence type="ECO:0000313" key="14">
    <source>
        <dbReference type="EMBL" id="PRZ12566.1"/>
    </source>
</evidence>
<comment type="catalytic activity">
    <reaction evidence="1">
        <text>ATP + protein L-histidine = ADP + protein N-phospho-L-histidine.</text>
        <dbReference type="EC" id="2.7.13.3"/>
    </reaction>
</comment>
<keyword evidence="15" id="KW-1185">Reference proteome</keyword>
<dbReference type="PROSITE" id="PS50885">
    <property type="entry name" value="HAMP"/>
    <property type="match status" value="1"/>
</dbReference>
<evidence type="ECO:0000256" key="10">
    <source>
        <dbReference type="ARBA" id="ARBA00023136"/>
    </source>
</evidence>
<dbReference type="CDD" id="cd00075">
    <property type="entry name" value="HATPase"/>
    <property type="match status" value="1"/>
</dbReference>
<dbReference type="Proteomes" id="UP000238217">
    <property type="component" value="Unassembled WGS sequence"/>
</dbReference>
<feature type="domain" description="HAMP" evidence="13">
    <location>
        <begin position="93"/>
        <end position="146"/>
    </location>
</feature>
<keyword evidence="4" id="KW-0597">Phosphoprotein</keyword>
<organism evidence="14 15">
    <name type="scientific">Nesterenkonia sandarakina</name>
    <dbReference type="NCBI Taxonomy" id="272918"/>
    <lineage>
        <taxon>Bacteria</taxon>
        <taxon>Bacillati</taxon>
        <taxon>Actinomycetota</taxon>
        <taxon>Actinomycetes</taxon>
        <taxon>Micrococcales</taxon>
        <taxon>Micrococcaceae</taxon>
        <taxon>Nesterenkonia</taxon>
    </lineage>
</organism>
<dbReference type="SUPFAM" id="SSF55874">
    <property type="entry name" value="ATPase domain of HSP90 chaperone/DNA topoisomerase II/histidine kinase"/>
    <property type="match status" value="1"/>
</dbReference>
<proteinExistence type="predicted"/>
<dbReference type="AlphaFoldDB" id="A0A2T0YCS6"/>
<dbReference type="Gene3D" id="6.10.340.10">
    <property type="match status" value="1"/>
</dbReference>
<dbReference type="Pfam" id="PF00512">
    <property type="entry name" value="HisKA"/>
    <property type="match status" value="1"/>
</dbReference>
<dbReference type="SMART" id="SM00388">
    <property type="entry name" value="HisKA"/>
    <property type="match status" value="1"/>
</dbReference>
<protein>
    <recommendedName>
        <fullName evidence="3">histidine kinase</fullName>
        <ecNumber evidence="3">2.7.13.3</ecNumber>
    </recommendedName>
</protein>
<dbReference type="InterPro" id="IPR036890">
    <property type="entry name" value="HATPase_C_sf"/>
</dbReference>
<dbReference type="SMART" id="SM00387">
    <property type="entry name" value="HATPase_c"/>
    <property type="match status" value="1"/>
</dbReference>
<dbReference type="SUPFAM" id="SSF158472">
    <property type="entry name" value="HAMP domain-like"/>
    <property type="match status" value="1"/>
</dbReference>
<gene>
    <name evidence="14" type="ORF">BCL67_12010</name>
</gene>
<dbReference type="PROSITE" id="PS50109">
    <property type="entry name" value="HIS_KIN"/>
    <property type="match status" value="1"/>
</dbReference>
<dbReference type="Gene3D" id="3.30.565.10">
    <property type="entry name" value="Histidine kinase-like ATPase, C-terminal domain"/>
    <property type="match status" value="1"/>
</dbReference>
<feature type="transmembrane region" description="Helical" evidence="11">
    <location>
        <begin position="12"/>
        <end position="41"/>
    </location>
</feature>
<evidence type="ECO:0000256" key="8">
    <source>
        <dbReference type="ARBA" id="ARBA00022989"/>
    </source>
</evidence>
<sequence>MNRPRRLTGLGTRILAALILVLCVAVVTAWVVALVVGPVIFDDHMEMVESADPDPGVVAHAEEAFDAAWRLSLLLALLAAFGTSIVVTVILVRRLVRPIRKIHDAVGEITEGDYSARVPESSIGAEFTELMVAFNSMAAELDRTELTRQRLLSDLAHEMRTPVSTVDGYLEAMQDGVAHADEPTLLMLREQTERLKRLAEDISLVSAAEEGRLNLRPAPVAVGELLDAASAQIHARYQTAGVRLVVKAGARARSVMISVDRDRIGQVLTNLLDNALHHTDPDDEVVLSARASRSSVTFEVADTGHGIETDHLPHIFERFYRADSARDRTHGGSGIGLAIVRSIVTAHDGSVWASSEGPGRGAAFMVELPHAAQESMKVP</sequence>
<evidence type="ECO:0000256" key="3">
    <source>
        <dbReference type="ARBA" id="ARBA00012438"/>
    </source>
</evidence>
<keyword evidence="5" id="KW-0808">Transferase</keyword>
<dbReference type="GO" id="GO:0005886">
    <property type="term" value="C:plasma membrane"/>
    <property type="evidence" value="ECO:0007669"/>
    <property type="project" value="UniProtKB-SubCell"/>
</dbReference>
<evidence type="ECO:0000256" key="6">
    <source>
        <dbReference type="ARBA" id="ARBA00022692"/>
    </source>
</evidence>
<keyword evidence="6 11" id="KW-0812">Transmembrane</keyword>
<evidence type="ECO:0000313" key="15">
    <source>
        <dbReference type="Proteomes" id="UP000238217"/>
    </source>
</evidence>
<dbReference type="InterPro" id="IPR005467">
    <property type="entry name" value="His_kinase_dom"/>
</dbReference>
<accession>A0A2T0YCS6</accession>
<evidence type="ECO:0000256" key="11">
    <source>
        <dbReference type="SAM" id="Phobius"/>
    </source>
</evidence>
<feature type="transmembrane region" description="Helical" evidence="11">
    <location>
        <begin position="71"/>
        <end position="92"/>
    </location>
</feature>
<name>A0A2T0YCS6_9MICC</name>
<evidence type="ECO:0000259" key="12">
    <source>
        <dbReference type="PROSITE" id="PS50109"/>
    </source>
</evidence>
<keyword evidence="8 11" id="KW-1133">Transmembrane helix</keyword>
<dbReference type="Pfam" id="PF00672">
    <property type="entry name" value="HAMP"/>
    <property type="match status" value="1"/>
</dbReference>
<evidence type="ECO:0000256" key="9">
    <source>
        <dbReference type="ARBA" id="ARBA00023012"/>
    </source>
</evidence>
<dbReference type="PANTHER" id="PTHR45436:SF5">
    <property type="entry name" value="SENSOR HISTIDINE KINASE TRCS"/>
    <property type="match status" value="1"/>
</dbReference>
<dbReference type="RefSeq" id="WP_106123922.1">
    <property type="nucleotide sequence ID" value="NZ_PVTY01000020.1"/>
</dbReference>
<dbReference type="InterPro" id="IPR003660">
    <property type="entry name" value="HAMP_dom"/>
</dbReference>
<dbReference type="InterPro" id="IPR003661">
    <property type="entry name" value="HisK_dim/P_dom"/>
</dbReference>
<keyword evidence="9" id="KW-0902">Two-component regulatory system</keyword>
<dbReference type="PANTHER" id="PTHR45436">
    <property type="entry name" value="SENSOR HISTIDINE KINASE YKOH"/>
    <property type="match status" value="1"/>
</dbReference>
<dbReference type="InterPro" id="IPR036097">
    <property type="entry name" value="HisK_dim/P_sf"/>
</dbReference>
<dbReference type="Gene3D" id="1.10.287.130">
    <property type="match status" value="1"/>
</dbReference>
<evidence type="ECO:0000256" key="2">
    <source>
        <dbReference type="ARBA" id="ARBA00004236"/>
    </source>
</evidence>
<dbReference type="OrthoDB" id="9786919at2"/>
<dbReference type="SMART" id="SM00304">
    <property type="entry name" value="HAMP"/>
    <property type="match status" value="1"/>
</dbReference>
<evidence type="ECO:0000259" key="13">
    <source>
        <dbReference type="PROSITE" id="PS50885"/>
    </source>
</evidence>
<dbReference type="CDD" id="cd00082">
    <property type="entry name" value="HisKA"/>
    <property type="match status" value="1"/>
</dbReference>
<dbReference type="Pfam" id="PF02518">
    <property type="entry name" value="HATPase_c"/>
    <property type="match status" value="1"/>
</dbReference>
<dbReference type="SUPFAM" id="SSF47384">
    <property type="entry name" value="Homodimeric domain of signal transducing histidine kinase"/>
    <property type="match status" value="1"/>
</dbReference>
<dbReference type="EMBL" id="PVTY01000020">
    <property type="protein sequence ID" value="PRZ12566.1"/>
    <property type="molecule type" value="Genomic_DNA"/>
</dbReference>
<dbReference type="GO" id="GO:0000155">
    <property type="term" value="F:phosphorelay sensor kinase activity"/>
    <property type="evidence" value="ECO:0007669"/>
    <property type="project" value="InterPro"/>
</dbReference>
<dbReference type="EC" id="2.7.13.3" evidence="3"/>
<evidence type="ECO:0000256" key="7">
    <source>
        <dbReference type="ARBA" id="ARBA00022777"/>
    </source>
</evidence>
<feature type="domain" description="Histidine kinase" evidence="12">
    <location>
        <begin position="154"/>
        <end position="372"/>
    </location>
</feature>
<evidence type="ECO:0000256" key="5">
    <source>
        <dbReference type="ARBA" id="ARBA00022679"/>
    </source>
</evidence>
<dbReference type="InterPro" id="IPR003594">
    <property type="entry name" value="HATPase_dom"/>
</dbReference>
<dbReference type="InterPro" id="IPR004358">
    <property type="entry name" value="Sig_transdc_His_kin-like_C"/>
</dbReference>
<dbReference type="InterPro" id="IPR050428">
    <property type="entry name" value="TCS_sensor_his_kinase"/>
</dbReference>
<dbReference type="FunFam" id="3.30.565.10:FF:000006">
    <property type="entry name" value="Sensor histidine kinase WalK"/>
    <property type="match status" value="1"/>
</dbReference>